<reference evidence="1" key="1">
    <citation type="submission" date="2019-12" db="EMBL/GenBank/DDBJ databases">
        <title>An insight into the sialome of adult female Ixodes ricinus ticks feeding for 6 days.</title>
        <authorList>
            <person name="Perner J."/>
            <person name="Ribeiro J.M.C."/>
        </authorList>
    </citation>
    <scope>NUCLEOTIDE SEQUENCE</scope>
    <source>
        <strain evidence="1">Semi-engorged</strain>
        <tissue evidence="1">Salivary glands</tissue>
    </source>
</reference>
<dbReference type="AlphaFoldDB" id="A0A6B0UY00"/>
<protein>
    <submittedName>
        <fullName evidence="1">Uncharacterized protein</fullName>
    </submittedName>
</protein>
<sequence>MLCASSTYRYALYFFFRATISGSFTIEPSMLYTPSTMITIFFQGRWVRGCPPTMASLSFLSRSAMLLCLKTRMVAPDRRQPRMREAWLSSSLRMRQPFWARPGMLVELVAKPMPTVMQASTPRKRATRSSSSWWIASVPSSCRLLQVPLPYRRMDFSTSSTTGPEFSAKPR</sequence>
<name>A0A6B0UY00_IXORI</name>
<organism evidence="1">
    <name type="scientific">Ixodes ricinus</name>
    <name type="common">Common tick</name>
    <name type="synonym">Acarus ricinus</name>
    <dbReference type="NCBI Taxonomy" id="34613"/>
    <lineage>
        <taxon>Eukaryota</taxon>
        <taxon>Metazoa</taxon>
        <taxon>Ecdysozoa</taxon>
        <taxon>Arthropoda</taxon>
        <taxon>Chelicerata</taxon>
        <taxon>Arachnida</taxon>
        <taxon>Acari</taxon>
        <taxon>Parasitiformes</taxon>
        <taxon>Ixodida</taxon>
        <taxon>Ixodoidea</taxon>
        <taxon>Ixodidae</taxon>
        <taxon>Ixodinae</taxon>
        <taxon>Ixodes</taxon>
    </lineage>
</organism>
<evidence type="ECO:0000313" key="1">
    <source>
        <dbReference type="EMBL" id="MXU94813.1"/>
    </source>
</evidence>
<proteinExistence type="predicted"/>
<accession>A0A6B0UY00</accession>
<dbReference type="EMBL" id="GIFC01012730">
    <property type="protein sequence ID" value="MXU94813.1"/>
    <property type="molecule type" value="Transcribed_RNA"/>
</dbReference>